<dbReference type="InterPro" id="IPR003340">
    <property type="entry name" value="B3_DNA-bd"/>
</dbReference>
<sequence>MPPPQPRRVDPKIWRACAGAAVHIPKLHSRVYYFPQGHMEHASPSHTHSLSPLLRSLPFVPCHVSSLDLLADPLSDEVFAKILLTPLPRQHPFHHDQNDNRNQNDSDEQTDVVSFSKILTPSDANNGGGFSVPRFCADSVFPPLDFRADPPVQLLSITDVHGVAWRFRHIYRGTPRRHLFTTGWSKFVNHKKLIAGDSVVFVRDSEGKVSVGIRRAARFVTNSEAGEVEAESRFATGRVSVKAVAAAAESAARNAPFEVVYYPRAGFADFVVSAEVVDEAMKCAWVGGMRVKIGMETEDSSRMTWFQGTVSSAHGHDNGPWRMLQVNWDEPEVLQNAKRVSPWQVELVSPTLALHTVFPPTKRFRAEQGSGLLSDRDGDPFFPMTGFPNSSMGHLNKKLLSYDNFPAGMQGARHDLFSASSFSNFLNDNSYLYMGSSSFGNNTVRSLGTVSTELNIGSSQSDDLSPHSQSSFHSFGTEVTGTHNCNTKVGSGSILLFGKVIQPVESDLHDADCIGGDGSGGCKETEGIDNLLDHSLTYSKLLNKLDVQCQPVSPDTS</sequence>
<dbReference type="FunFam" id="2.40.330.10:FF:000001">
    <property type="entry name" value="Auxin response factor"/>
    <property type="match status" value="1"/>
</dbReference>
<evidence type="ECO:0000256" key="1">
    <source>
        <dbReference type="ARBA" id="ARBA00004123"/>
    </source>
</evidence>
<comment type="similarity">
    <text evidence="2 8">Belongs to the ARF family.</text>
</comment>
<evidence type="ECO:0000256" key="6">
    <source>
        <dbReference type="ARBA" id="ARBA00023242"/>
    </source>
</evidence>
<evidence type="ECO:0000256" key="2">
    <source>
        <dbReference type="ARBA" id="ARBA00007853"/>
    </source>
</evidence>
<dbReference type="PROSITE" id="PS50863">
    <property type="entry name" value="B3"/>
    <property type="match status" value="1"/>
</dbReference>
<dbReference type="InterPro" id="IPR010525">
    <property type="entry name" value="ARF_dom"/>
</dbReference>
<keyword evidence="5 8" id="KW-0804">Transcription</keyword>
<dbReference type="SMART" id="SM01019">
    <property type="entry name" value="B3"/>
    <property type="match status" value="1"/>
</dbReference>
<evidence type="ECO:0000313" key="11">
    <source>
        <dbReference type="EMBL" id="RDY09545.1"/>
    </source>
</evidence>
<dbReference type="GO" id="GO:0005634">
    <property type="term" value="C:nucleus"/>
    <property type="evidence" value="ECO:0007669"/>
    <property type="project" value="UniProtKB-SubCell"/>
</dbReference>
<accession>A0A371I3E3</accession>
<evidence type="ECO:0000256" key="7">
    <source>
        <dbReference type="ARBA" id="ARBA00023294"/>
    </source>
</evidence>
<organism evidence="11 12">
    <name type="scientific">Mucuna pruriens</name>
    <name type="common">Velvet bean</name>
    <name type="synonym">Dolichos pruriens</name>
    <dbReference type="NCBI Taxonomy" id="157652"/>
    <lineage>
        <taxon>Eukaryota</taxon>
        <taxon>Viridiplantae</taxon>
        <taxon>Streptophyta</taxon>
        <taxon>Embryophyta</taxon>
        <taxon>Tracheophyta</taxon>
        <taxon>Spermatophyta</taxon>
        <taxon>Magnoliopsida</taxon>
        <taxon>eudicotyledons</taxon>
        <taxon>Gunneridae</taxon>
        <taxon>Pentapetalae</taxon>
        <taxon>rosids</taxon>
        <taxon>fabids</taxon>
        <taxon>Fabales</taxon>
        <taxon>Fabaceae</taxon>
        <taxon>Papilionoideae</taxon>
        <taxon>50 kb inversion clade</taxon>
        <taxon>NPAAA clade</taxon>
        <taxon>indigoferoid/millettioid clade</taxon>
        <taxon>Phaseoleae</taxon>
        <taxon>Mucuna</taxon>
    </lineage>
</organism>
<evidence type="ECO:0000256" key="4">
    <source>
        <dbReference type="ARBA" id="ARBA00023125"/>
    </source>
</evidence>
<dbReference type="Proteomes" id="UP000257109">
    <property type="component" value="Unassembled WGS sequence"/>
</dbReference>
<comment type="subunit">
    <text evidence="8">Homodimers and heterodimers.</text>
</comment>
<keyword evidence="7 8" id="KW-0927">Auxin signaling pathway</keyword>
<proteinExistence type="inferred from homology"/>
<gene>
    <name evidence="11" type="primary">ARF17</name>
    <name evidence="11" type="ORF">CR513_06065</name>
</gene>
<protein>
    <recommendedName>
        <fullName evidence="8">Auxin response factor</fullName>
    </recommendedName>
</protein>
<feature type="compositionally biased region" description="Basic and acidic residues" evidence="9">
    <location>
        <begin position="93"/>
        <end position="104"/>
    </location>
</feature>
<dbReference type="InterPro" id="IPR015300">
    <property type="entry name" value="DNA-bd_pseudobarrel_sf"/>
</dbReference>
<dbReference type="GO" id="GO:0006355">
    <property type="term" value="P:regulation of DNA-templated transcription"/>
    <property type="evidence" value="ECO:0007669"/>
    <property type="project" value="InterPro"/>
</dbReference>
<dbReference type="CDD" id="cd10017">
    <property type="entry name" value="B3_DNA"/>
    <property type="match status" value="1"/>
</dbReference>
<keyword evidence="3 8" id="KW-0805">Transcription regulation</keyword>
<comment type="subcellular location">
    <subcellularLocation>
        <location evidence="1 8">Nucleus</location>
    </subcellularLocation>
</comment>
<dbReference type="Pfam" id="PF06507">
    <property type="entry name" value="ARF_AD"/>
    <property type="match status" value="1"/>
</dbReference>
<reference evidence="11" key="1">
    <citation type="submission" date="2018-05" db="EMBL/GenBank/DDBJ databases">
        <title>Draft genome of Mucuna pruriens seed.</title>
        <authorList>
            <person name="Nnadi N.E."/>
            <person name="Vos R."/>
            <person name="Hasami M.H."/>
            <person name="Devisetty U.K."/>
            <person name="Aguiy J.C."/>
        </authorList>
    </citation>
    <scope>NUCLEOTIDE SEQUENCE [LARGE SCALE GENOMIC DNA]</scope>
    <source>
        <strain evidence="11">JCA_2017</strain>
    </source>
</reference>
<evidence type="ECO:0000259" key="10">
    <source>
        <dbReference type="PROSITE" id="PS50863"/>
    </source>
</evidence>
<keyword evidence="6 8" id="KW-0539">Nucleus</keyword>
<dbReference type="Gene3D" id="2.40.330.10">
    <property type="entry name" value="DNA-binding pseudobarrel domain"/>
    <property type="match status" value="1"/>
</dbReference>
<dbReference type="AlphaFoldDB" id="A0A371I3E3"/>
<feature type="non-terminal residue" evidence="11">
    <location>
        <position position="1"/>
    </location>
</feature>
<name>A0A371I3E3_MUCPR</name>
<evidence type="ECO:0000256" key="8">
    <source>
        <dbReference type="RuleBase" id="RU004561"/>
    </source>
</evidence>
<dbReference type="PANTHER" id="PTHR31384">
    <property type="entry name" value="AUXIN RESPONSE FACTOR 4-RELATED"/>
    <property type="match status" value="1"/>
</dbReference>
<keyword evidence="12" id="KW-1185">Reference proteome</keyword>
<dbReference type="Pfam" id="PF02362">
    <property type="entry name" value="B3"/>
    <property type="match status" value="1"/>
</dbReference>
<evidence type="ECO:0000313" key="12">
    <source>
        <dbReference type="Proteomes" id="UP000257109"/>
    </source>
</evidence>
<dbReference type="GO" id="GO:0009734">
    <property type="term" value="P:auxin-activated signaling pathway"/>
    <property type="evidence" value="ECO:0007669"/>
    <property type="project" value="UniProtKB-KW"/>
</dbReference>
<dbReference type="SUPFAM" id="SSF101936">
    <property type="entry name" value="DNA-binding pseudobarrel domain"/>
    <property type="match status" value="1"/>
</dbReference>
<feature type="region of interest" description="Disordered" evidence="9">
    <location>
        <begin position="90"/>
        <end position="110"/>
    </location>
</feature>
<evidence type="ECO:0000256" key="3">
    <source>
        <dbReference type="ARBA" id="ARBA00023015"/>
    </source>
</evidence>
<dbReference type="OrthoDB" id="1414159at2759"/>
<keyword evidence="4 8" id="KW-0238">DNA-binding</keyword>
<dbReference type="STRING" id="157652.A0A371I3E3"/>
<dbReference type="EMBL" id="QJKJ01001026">
    <property type="protein sequence ID" value="RDY09545.1"/>
    <property type="molecule type" value="Genomic_DNA"/>
</dbReference>
<dbReference type="Gene3D" id="2.30.30.1040">
    <property type="match status" value="1"/>
</dbReference>
<feature type="domain" description="TF-B3" evidence="10">
    <location>
        <begin position="115"/>
        <end position="217"/>
    </location>
</feature>
<dbReference type="PANTHER" id="PTHR31384:SF94">
    <property type="entry name" value="AUXIN RESPONSE FACTOR 17"/>
    <property type="match status" value="1"/>
</dbReference>
<evidence type="ECO:0000256" key="9">
    <source>
        <dbReference type="SAM" id="MobiDB-lite"/>
    </source>
</evidence>
<dbReference type="InterPro" id="IPR044835">
    <property type="entry name" value="ARF_plant"/>
</dbReference>
<dbReference type="GO" id="GO:0003677">
    <property type="term" value="F:DNA binding"/>
    <property type="evidence" value="ECO:0007669"/>
    <property type="project" value="UniProtKB-KW"/>
</dbReference>
<comment type="function">
    <text evidence="8">Auxin response factors (ARFs) are transcriptional factors that bind specifically to the DNA sequence 5'-TGTCTC-3' found in the auxin-responsive promoter elements (AuxREs).</text>
</comment>
<evidence type="ECO:0000256" key="5">
    <source>
        <dbReference type="ARBA" id="ARBA00023163"/>
    </source>
</evidence>
<comment type="caution">
    <text evidence="11">The sequence shown here is derived from an EMBL/GenBank/DDBJ whole genome shotgun (WGS) entry which is preliminary data.</text>
</comment>